<gene>
    <name evidence="3" type="ORF">ACFO5R_03820</name>
</gene>
<evidence type="ECO:0000313" key="4">
    <source>
        <dbReference type="Proteomes" id="UP001595898"/>
    </source>
</evidence>
<comment type="caution">
    <text evidence="3">The sequence shown here is derived from an EMBL/GenBank/DDBJ whole genome shotgun (WGS) entry which is preliminary data.</text>
</comment>
<accession>A0ABD5PKE3</accession>
<keyword evidence="4" id="KW-1185">Reference proteome</keyword>
<dbReference type="Gene3D" id="1.10.10.10">
    <property type="entry name" value="Winged helix-like DNA-binding domain superfamily/Winged helix DNA-binding domain"/>
    <property type="match status" value="1"/>
</dbReference>
<protein>
    <submittedName>
        <fullName evidence="3">Helix-turn-helix domain-containing protein</fullName>
    </submittedName>
</protein>
<feature type="domain" description="Transcription regulator TrmB N-terminal" evidence="2">
    <location>
        <begin position="25"/>
        <end position="89"/>
    </location>
</feature>
<dbReference type="EMBL" id="JBHSFA010000002">
    <property type="protein sequence ID" value="MFC4541056.1"/>
    <property type="molecule type" value="Genomic_DNA"/>
</dbReference>
<dbReference type="AlphaFoldDB" id="A0ABD5PKE3"/>
<dbReference type="Proteomes" id="UP001595898">
    <property type="component" value="Unassembled WGS sequence"/>
</dbReference>
<evidence type="ECO:0000259" key="2">
    <source>
        <dbReference type="Pfam" id="PF01978"/>
    </source>
</evidence>
<dbReference type="SUPFAM" id="SSF46785">
    <property type="entry name" value="Winged helix' DNA-binding domain"/>
    <property type="match status" value="1"/>
</dbReference>
<dbReference type="InterPro" id="IPR002831">
    <property type="entry name" value="Tscrpt_reg_TrmB_N"/>
</dbReference>
<evidence type="ECO:0000313" key="3">
    <source>
        <dbReference type="EMBL" id="MFC4541056.1"/>
    </source>
</evidence>
<feature type="region of interest" description="Disordered" evidence="1">
    <location>
        <begin position="127"/>
        <end position="146"/>
    </location>
</feature>
<dbReference type="InterPro" id="IPR036388">
    <property type="entry name" value="WH-like_DNA-bd_sf"/>
</dbReference>
<dbReference type="RefSeq" id="WP_250139204.1">
    <property type="nucleotide sequence ID" value="NZ_JALIQP010000001.1"/>
</dbReference>
<organism evidence="3 4">
    <name type="scientific">Halosolutus amylolyticus</name>
    <dbReference type="NCBI Taxonomy" id="2932267"/>
    <lineage>
        <taxon>Archaea</taxon>
        <taxon>Methanobacteriati</taxon>
        <taxon>Methanobacteriota</taxon>
        <taxon>Stenosarchaea group</taxon>
        <taxon>Halobacteria</taxon>
        <taxon>Halobacteriales</taxon>
        <taxon>Natrialbaceae</taxon>
        <taxon>Halosolutus</taxon>
    </lineage>
</organism>
<sequence>MTSDPRHRLDELLEDSNPPFEKVMSCVFGIEDHETRTYLALRDRPGSTIEELATALDRDRSTVNRALSTLHERGLVRRDRRLLDGGGYVYQYTAVALPEAKAALHQALDTWTGTVHDVIDEFDGRSAGAEADVGSAVDGGSETTGE</sequence>
<name>A0ABD5PKE3_9EURY</name>
<reference evidence="3 4" key="1">
    <citation type="journal article" date="2019" name="Int. J. Syst. Evol. Microbiol.">
        <title>The Global Catalogue of Microorganisms (GCM) 10K type strain sequencing project: providing services to taxonomists for standard genome sequencing and annotation.</title>
        <authorList>
            <consortium name="The Broad Institute Genomics Platform"/>
            <consortium name="The Broad Institute Genome Sequencing Center for Infectious Disease"/>
            <person name="Wu L."/>
            <person name="Ma J."/>
        </authorList>
    </citation>
    <scope>NUCLEOTIDE SEQUENCE [LARGE SCALE GENOMIC DNA]</scope>
    <source>
        <strain evidence="3 4">WLHS5</strain>
    </source>
</reference>
<dbReference type="Pfam" id="PF01978">
    <property type="entry name" value="TrmB"/>
    <property type="match status" value="1"/>
</dbReference>
<proteinExistence type="predicted"/>
<evidence type="ECO:0000256" key="1">
    <source>
        <dbReference type="SAM" id="MobiDB-lite"/>
    </source>
</evidence>
<dbReference type="InterPro" id="IPR036390">
    <property type="entry name" value="WH_DNA-bd_sf"/>
</dbReference>